<keyword evidence="5" id="KW-0378">Hydrolase</keyword>
<accession>K9YSG0</accession>
<dbReference type="AlphaFoldDB" id="K9YSG0"/>
<sequence length="79" mass="9002">MKIPRDLKGSDFARVLCRQWDYKVVHQQGSHIILDTEIPSHQRISIPNHNPLRLGTLNSILRAVSRHKGVAKAEIINTL</sequence>
<evidence type="ECO:0000256" key="6">
    <source>
        <dbReference type="ARBA" id="ARBA00022884"/>
    </source>
</evidence>
<keyword evidence="4" id="KW-0255">Endonuclease</keyword>
<comment type="similarity">
    <text evidence="1">Belongs to the HicA mRNA interferase family.</text>
</comment>
<dbReference type="InterPro" id="IPR038570">
    <property type="entry name" value="HicA_sf"/>
</dbReference>
<keyword evidence="9" id="KW-1185">Reference proteome</keyword>
<evidence type="ECO:0000256" key="5">
    <source>
        <dbReference type="ARBA" id="ARBA00022801"/>
    </source>
</evidence>
<keyword evidence="6" id="KW-0694">RNA-binding</keyword>
<proteinExistence type="inferred from homology"/>
<keyword evidence="3" id="KW-0540">Nuclease</keyword>
<dbReference type="OrthoDB" id="9811409at2"/>
<evidence type="ECO:0000256" key="1">
    <source>
        <dbReference type="ARBA" id="ARBA00006620"/>
    </source>
</evidence>
<dbReference type="SUPFAM" id="SSF54786">
    <property type="entry name" value="YcfA/nrd intein domain"/>
    <property type="match status" value="1"/>
</dbReference>
<evidence type="ECO:0000256" key="3">
    <source>
        <dbReference type="ARBA" id="ARBA00022722"/>
    </source>
</evidence>
<dbReference type="GO" id="GO:0016787">
    <property type="term" value="F:hydrolase activity"/>
    <property type="evidence" value="ECO:0007669"/>
    <property type="project" value="UniProtKB-KW"/>
</dbReference>
<dbReference type="GO" id="GO:0003729">
    <property type="term" value="F:mRNA binding"/>
    <property type="evidence" value="ECO:0007669"/>
    <property type="project" value="InterPro"/>
</dbReference>
<keyword evidence="7" id="KW-0346">Stress response</keyword>
<dbReference type="PATRIC" id="fig|13035.3.peg.283"/>
<dbReference type="GO" id="GO:0004519">
    <property type="term" value="F:endonuclease activity"/>
    <property type="evidence" value="ECO:0007669"/>
    <property type="project" value="UniProtKB-KW"/>
</dbReference>
<organism evidence="8 9">
    <name type="scientific">Dactylococcopsis salina (strain PCC 8305)</name>
    <name type="common">Myxobactron salinum</name>
    <dbReference type="NCBI Taxonomy" id="13035"/>
    <lineage>
        <taxon>Bacteria</taxon>
        <taxon>Bacillati</taxon>
        <taxon>Cyanobacteriota</taxon>
        <taxon>Cyanophyceae</taxon>
        <taxon>Nodosilineales</taxon>
        <taxon>Cymatolegaceae</taxon>
        <taxon>Dactylococcopsis</taxon>
    </lineage>
</organism>
<evidence type="ECO:0000313" key="8">
    <source>
        <dbReference type="EMBL" id="AFZ49053.1"/>
    </source>
</evidence>
<dbReference type="eggNOG" id="COG1724">
    <property type="taxonomic scope" value="Bacteria"/>
</dbReference>
<dbReference type="HOGENOM" id="CLU_164851_6_2_3"/>
<dbReference type="STRING" id="13035.Dacsa_0245"/>
<evidence type="ECO:0000256" key="4">
    <source>
        <dbReference type="ARBA" id="ARBA00022759"/>
    </source>
</evidence>
<protein>
    <submittedName>
        <fullName evidence="8">YcfA-like protein</fullName>
    </submittedName>
</protein>
<dbReference type="InterPro" id="IPR012933">
    <property type="entry name" value="HicA_mRNA_interferase"/>
</dbReference>
<evidence type="ECO:0000313" key="9">
    <source>
        <dbReference type="Proteomes" id="UP000010482"/>
    </source>
</evidence>
<dbReference type="Pfam" id="PF07927">
    <property type="entry name" value="HicA_toxin"/>
    <property type="match status" value="1"/>
</dbReference>
<dbReference type="EMBL" id="CP003944">
    <property type="protein sequence ID" value="AFZ49053.1"/>
    <property type="molecule type" value="Genomic_DNA"/>
</dbReference>
<evidence type="ECO:0000256" key="2">
    <source>
        <dbReference type="ARBA" id="ARBA00022649"/>
    </source>
</evidence>
<dbReference type="KEGG" id="dsl:Dacsa_0245"/>
<dbReference type="Proteomes" id="UP000010482">
    <property type="component" value="Chromosome"/>
</dbReference>
<evidence type="ECO:0000256" key="7">
    <source>
        <dbReference type="ARBA" id="ARBA00023016"/>
    </source>
</evidence>
<name>K9YSG0_DACS8</name>
<keyword evidence="2" id="KW-1277">Toxin-antitoxin system</keyword>
<dbReference type="Gene3D" id="3.30.920.30">
    <property type="entry name" value="Hypothetical protein"/>
    <property type="match status" value="1"/>
</dbReference>
<dbReference type="RefSeq" id="WP_015228066.1">
    <property type="nucleotide sequence ID" value="NC_019780.1"/>
</dbReference>
<gene>
    <name evidence="8" type="ORF">Dacsa_0245</name>
</gene>
<reference evidence="8" key="1">
    <citation type="submission" date="2012-04" db="EMBL/GenBank/DDBJ databases">
        <title>Finished genome of Dactylococcopsis salina PCC 8305.</title>
        <authorList>
            <consortium name="US DOE Joint Genome Institute"/>
            <person name="Gugger M."/>
            <person name="Coursin T."/>
            <person name="Rippka R."/>
            <person name="Tandeau De Marsac N."/>
            <person name="Huntemann M."/>
            <person name="Wei C.-L."/>
            <person name="Han J."/>
            <person name="Detter J.C."/>
            <person name="Han C."/>
            <person name="Tapia R."/>
            <person name="Daligault H."/>
            <person name="Chen A."/>
            <person name="Krypides N."/>
            <person name="Mavromatis K."/>
            <person name="Markowitz V."/>
            <person name="Szeto E."/>
            <person name="Ivanova N."/>
            <person name="Ovchinnikova G."/>
            <person name="Pagani I."/>
            <person name="Pati A."/>
            <person name="Goodwin L."/>
            <person name="Peters L."/>
            <person name="Pitluck S."/>
            <person name="Woyke T."/>
            <person name="Kerfeld C."/>
        </authorList>
    </citation>
    <scope>NUCLEOTIDE SEQUENCE [LARGE SCALE GENOMIC DNA]</scope>
    <source>
        <strain evidence="8">PCC 8305</strain>
    </source>
</reference>